<dbReference type="Pfam" id="PF17919">
    <property type="entry name" value="RT_RNaseH_2"/>
    <property type="match status" value="1"/>
</dbReference>
<dbReference type="SUPFAM" id="SSF56672">
    <property type="entry name" value="DNA/RNA polymerases"/>
    <property type="match status" value="1"/>
</dbReference>
<gene>
    <name evidence="4" type="ORF">Tci_048020</name>
</gene>
<dbReference type="InterPro" id="IPR041577">
    <property type="entry name" value="RT_RNaseH_2"/>
</dbReference>
<dbReference type="InterPro" id="IPR043128">
    <property type="entry name" value="Rev_trsase/Diguanyl_cyclase"/>
</dbReference>
<comment type="caution">
    <text evidence="4">The sequence shown here is derived from an EMBL/GenBank/DDBJ whole genome shotgun (WGS) entry which is preliminary data.</text>
</comment>
<evidence type="ECO:0000313" key="4">
    <source>
        <dbReference type="EMBL" id="GEU76042.1"/>
    </source>
</evidence>
<dbReference type="Gene3D" id="3.30.70.270">
    <property type="match status" value="1"/>
</dbReference>
<dbReference type="GO" id="GO:0003824">
    <property type="term" value="F:catalytic activity"/>
    <property type="evidence" value="ECO:0007669"/>
    <property type="project" value="UniProtKB-KW"/>
</dbReference>
<accession>A0A6L2MTJ8</accession>
<dbReference type="EMBL" id="BKCJ010007201">
    <property type="protein sequence ID" value="GEU76042.1"/>
    <property type="molecule type" value="Genomic_DNA"/>
</dbReference>
<feature type="region of interest" description="Disordered" evidence="2">
    <location>
        <begin position="47"/>
        <end position="98"/>
    </location>
</feature>
<feature type="compositionally biased region" description="Basic residues" evidence="2">
    <location>
        <begin position="77"/>
        <end position="87"/>
    </location>
</feature>
<dbReference type="PANTHER" id="PTHR37984">
    <property type="entry name" value="PROTEIN CBG26694"/>
    <property type="match status" value="1"/>
</dbReference>
<dbReference type="Gene3D" id="3.10.10.10">
    <property type="entry name" value="HIV Type 1 Reverse Transcriptase, subunit A, domain 1"/>
    <property type="match status" value="1"/>
</dbReference>
<dbReference type="InterPro" id="IPR050951">
    <property type="entry name" value="Retrovirus_Pol_polyprotein"/>
</dbReference>
<organism evidence="4">
    <name type="scientific">Tanacetum cinerariifolium</name>
    <name type="common">Dalmatian daisy</name>
    <name type="synonym">Chrysanthemum cinerariifolium</name>
    <dbReference type="NCBI Taxonomy" id="118510"/>
    <lineage>
        <taxon>Eukaryota</taxon>
        <taxon>Viridiplantae</taxon>
        <taxon>Streptophyta</taxon>
        <taxon>Embryophyta</taxon>
        <taxon>Tracheophyta</taxon>
        <taxon>Spermatophyta</taxon>
        <taxon>Magnoliopsida</taxon>
        <taxon>eudicotyledons</taxon>
        <taxon>Gunneridae</taxon>
        <taxon>Pentapetalae</taxon>
        <taxon>asterids</taxon>
        <taxon>campanulids</taxon>
        <taxon>Asterales</taxon>
        <taxon>Asteraceae</taxon>
        <taxon>Asteroideae</taxon>
        <taxon>Anthemideae</taxon>
        <taxon>Anthemidinae</taxon>
        <taxon>Tanacetum</taxon>
    </lineage>
</organism>
<keyword evidence="1" id="KW-0511">Multifunctional enzyme</keyword>
<dbReference type="PANTHER" id="PTHR37984:SF5">
    <property type="entry name" value="PROTEIN NYNRIN-LIKE"/>
    <property type="match status" value="1"/>
</dbReference>
<evidence type="ECO:0000256" key="1">
    <source>
        <dbReference type="ARBA" id="ARBA00023268"/>
    </source>
</evidence>
<sequence>MHNVLLMKINNFARHLVGLSEFLQTQNECPARVIAMNNLYEALAASNHQPTSAVRNTGGRGKEPVTQDQESEDGRGGHWKSRSKKKKSSGEEDDLSQPWVCEETDPFTPRIRYFDFLKTRMPSHIKTYDGRNARVWFDVLLPESIDSYDDLKKAFLENYLQQKKNKLESRDVNGASECMRISGFMHGITNSELIKRLHDKIPKTVDEMIEKPKAKFQKGDFRNQQWSERKQDRFSLLTKTPKEIFALDKGKFKAPPPMTTPVKKRNHAKFYEFHGEVGHNMDECMHLRKQIEEMLKAGKLSYLIKEIKQNNRNEQPKVTKKRETYEKDKALAILMVQPWERVARQRITSSFSLNPEIFFPPLREDEGTKGPMIIEAEIRGHCVHRMYEHCFSRLRSKIKKQLILATTPFIGFSSEIIWPIGQIQLLVKIEDEEHSDLAWMNFMVARSQSPYNGIIGRPRVRKLQAVSSIYHGMLKIPVERRVITLKSSKLVPLECAMVSRPGETLSAAKPIIEESVKKPADMTGVPRHIAKHRLNVREGCSLVRQKKRGQTADRNQAIQEVGKLVGAGIKREVHYHDWLSNPMMVKKHNGSWRMCVDFKDLNKACPKDDWKKSKSVRGRSRHTSRTKDEIVRDIEKTFKTLRETNMKIDPKKCAFGVEEGMFLGRKSDLHWTTKAEEAFKKMKQLIAELPMLTTPMEKEELIVYLAAAKETVSAVLMTKREAKQMPFYFVSRALIGPELNYTSMEKLVLSLVHASKRLKRPRVSVKGHILADSIVERPEEDSPDTLMHSCWRSFDCRTKDNGTNGCNLQANVDSRLVANQVNETYVAKEADMIRYLEKKKGKRRQQYVKPKVKQKWKKYYNSKVRNTSFKPGDLVYLNNDASREEDTRKLGPKWEGPYEVTKALGKGAYKLRDHDGK</sequence>
<evidence type="ECO:0000259" key="3">
    <source>
        <dbReference type="Pfam" id="PF17919"/>
    </source>
</evidence>
<dbReference type="AlphaFoldDB" id="A0A6L2MTJ8"/>
<proteinExistence type="predicted"/>
<feature type="domain" description="Reverse transcriptase/retrotransposon-derived protein RNase H-like" evidence="3">
    <location>
        <begin position="671"/>
        <end position="759"/>
    </location>
</feature>
<name>A0A6L2MTJ8_TANCI</name>
<dbReference type="InterPro" id="IPR043502">
    <property type="entry name" value="DNA/RNA_pol_sf"/>
</dbReference>
<evidence type="ECO:0000256" key="2">
    <source>
        <dbReference type="SAM" id="MobiDB-lite"/>
    </source>
</evidence>
<protein>
    <recommendedName>
        <fullName evidence="3">Reverse transcriptase/retrotransposon-derived protein RNase H-like domain-containing protein</fullName>
    </recommendedName>
</protein>
<reference evidence="4" key="1">
    <citation type="journal article" date="2019" name="Sci. Rep.">
        <title>Draft genome of Tanacetum cinerariifolium, the natural source of mosquito coil.</title>
        <authorList>
            <person name="Yamashiro T."/>
            <person name="Shiraishi A."/>
            <person name="Satake H."/>
            <person name="Nakayama K."/>
        </authorList>
    </citation>
    <scope>NUCLEOTIDE SEQUENCE</scope>
</reference>